<gene>
    <name evidence="3" type="ORF">ICL16_12020</name>
</gene>
<accession>A0A8J6XF87</accession>
<feature type="coiled-coil region" evidence="1">
    <location>
        <begin position="64"/>
        <end position="102"/>
    </location>
</feature>
<dbReference type="Proteomes" id="UP000629098">
    <property type="component" value="Unassembled WGS sequence"/>
</dbReference>
<evidence type="ECO:0000256" key="1">
    <source>
        <dbReference type="SAM" id="Coils"/>
    </source>
</evidence>
<feature type="signal peptide" evidence="2">
    <location>
        <begin position="1"/>
        <end position="28"/>
    </location>
</feature>
<keyword evidence="4" id="KW-1185">Reference proteome</keyword>
<evidence type="ECO:0000313" key="3">
    <source>
        <dbReference type="EMBL" id="MBD2772778.1"/>
    </source>
</evidence>
<evidence type="ECO:0000313" key="4">
    <source>
        <dbReference type="Proteomes" id="UP000629098"/>
    </source>
</evidence>
<dbReference type="RefSeq" id="WP_190827774.1">
    <property type="nucleotide sequence ID" value="NZ_CAWPPI010000043.1"/>
</dbReference>
<reference evidence="3" key="1">
    <citation type="submission" date="2020-09" db="EMBL/GenBank/DDBJ databases">
        <title>Iningainema tapete sp. nov. (Scytonemataceae, Cyanobacteria) from greenhouses in central Florida (USA) produces two types of nodularin with biosynthetic potential for microcystin-LR and anabaenopeptins.</title>
        <authorList>
            <person name="Berthold D.E."/>
            <person name="Lefler F.W."/>
            <person name="Huang I.-S."/>
            <person name="Abdulla H."/>
            <person name="Zimba P.V."/>
            <person name="Laughinghouse H.D. IV."/>
        </authorList>
    </citation>
    <scope>NUCLEOTIDE SEQUENCE</scope>
    <source>
        <strain evidence="3">BLCCT55</strain>
    </source>
</reference>
<organism evidence="3 4">
    <name type="scientific">Iningainema tapete BLCC-T55</name>
    <dbReference type="NCBI Taxonomy" id="2748662"/>
    <lineage>
        <taxon>Bacteria</taxon>
        <taxon>Bacillati</taxon>
        <taxon>Cyanobacteriota</taxon>
        <taxon>Cyanophyceae</taxon>
        <taxon>Nostocales</taxon>
        <taxon>Scytonemataceae</taxon>
        <taxon>Iningainema tapete</taxon>
    </lineage>
</organism>
<dbReference type="EMBL" id="JACXAE010000043">
    <property type="protein sequence ID" value="MBD2772778.1"/>
    <property type="molecule type" value="Genomic_DNA"/>
</dbReference>
<feature type="chain" id="PRO_5035244226" evidence="2">
    <location>
        <begin position="29"/>
        <end position="127"/>
    </location>
</feature>
<keyword evidence="1" id="KW-0175">Coiled coil</keyword>
<keyword evidence="2" id="KW-0732">Signal</keyword>
<sequence length="127" mass="15736">MNSKIFFKASLSFLATSFVSLVATPTFAVETRNFASLQSTNNIYNTVLLSSWDDRYRDYDRERRREIRDRRREIRREMRDRRRKIREEIRSLDRDYRKLQNLLYDGRYNRYYRQRNYPLLPPIIIDP</sequence>
<name>A0A8J6XF87_9CYAN</name>
<proteinExistence type="predicted"/>
<protein>
    <submittedName>
        <fullName evidence="3">Uncharacterized protein</fullName>
    </submittedName>
</protein>
<evidence type="ECO:0000256" key="2">
    <source>
        <dbReference type="SAM" id="SignalP"/>
    </source>
</evidence>
<comment type="caution">
    <text evidence="3">The sequence shown here is derived from an EMBL/GenBank/DDBJ whole genome shotgun (WGS) entry which is preliminary data.</text>
</comment>
<dbReference type="AlphaFoldDB" id="A0A8J6XF87"/>